<feature type="active site" evidence="12">
    <location>
        <position position="403"/>
    </location>
</feature>
<dbReference type="InterPro" id="IPR022924">
    <property type="entry name" value="Cardiolipin_synthase"/>
</dbReference>
<dbReference type="InterPro" id="IPR025202">
    <property type="entry name" value="PLD-like_dom"/>
</dbReference>
<evidence type="ECO:0000256" key="11">
    <source>
        <dbReference type="ARBA" id="ARBA00023264"/>
    </source>
</evidence>
<sequence>MSTIEEMIRTPWVHWTLAVAYAGTILSIVGIIVSENRNPVKSLAWVTVLLMFPIGGIVLYVFFGRSIKNTRMISRRNRRRLRELTMPEAGEPDFRDMSAETRQQIQLAQSLTGSVYYGGNDVEIFDGREKFEALERDIAGAREYINLQYYIFSDDSTGQRIAEALIERARAGVKVRVIYDHIGSIATKNSFFRSMREAGIEVYPFFRVAFPPFATRINWRNHRKLVVIDGSTGYIGGMNIADRYTDGGKGFAGWRDTHLRITGPAVGALQYSFAVDWRFMGRELIEEGVAGAEAAGGVASTPGDAGMNLLTCGPTSEWSNISYMLLKAIGNAKKRVWVQTPYFLPTESLLKGLQAAALSRVDVRVMMPRRSDSAILTYASRSYVQECILAGVKIYFYDGGMLHSKVVVVDDDFSSVGSANIDFRSFEHNFEANMMIYSPSVNSRLRRRFEDDQACSERVRGAEWRRRPVMHKALESIVRLMSPVL</sequence>
<keyword evidence="6" id="KW-0677">Repeat</keyword>
<dbReference type="EMBL" id="PUBV01000012">
    <property type="protein sequence ID" value="PWB07466.1"/>
    <property type="molecule type" value="Genomic_DNA"/>
</dbReference>
<feature type="domain" description="PLD phosphodiesterase" evidence="14">
    <location>
        <begin position="398"/>
        <end position="425"/>
    </location>
</feature>
<comment type="function">
    <text evidence="12">Catalyzes the reversible phosphatidyl group transfer from one phosphatidylglycerol molecule to another to form cardiolipin (CL) (diphosphatidylglycerol) and glycerol.</text>
</comment>
<dbReference type="AlphaFoldDB" id="A0A2V1IXV0"/>
<keyword evidence="11 12" id="KW-1208">Phospholipid metabolism</keyword>
<dbReference type="HAMAP" id="MF_01916">
    <property type="entry name" value="Cardiolipin_synth_Cls"/>
    <property type="match status" value="1"/>
</dbReference>
<dbReference type="EC" id="2.7.8.-" evidence="12 13"/>
<evidence type="ECO:0000256" key="3">
    <source>
        <dbReference type="ARBA" id="ARBA00022516"/>
    </source>
</evidence>
<evidence type="ECO:0000256" key="4">
    <source>
        <dbReference type="ARBA" id="ARBA00022679"/>
    </source>
</evidence>
<keyword evidence="5 12" id="KW-0812">Transmembrane</keyword>
<evidence type="ECO:0000256" key="5">
    <source>
        <dbReference type="ARBA" id="ARBA00022692"/>
    </source>
</evidence>
<keyword evidence="3 12" id="KW-0444">Lipid biosynthesis</keyword>
<feature type="active site" evidence="12">
    <location>
        <position position="222"/>
    </location>
</feature>
<proteinExistence type="inferred from homology"/>
<accession>A0A2V1IXV0</accession>
<comment type="subcellular location">
    <subcellularLocation>
        <location evidence="1 12">Cell membrane</location>
        <topology evidence="1 12">Multi-pass membrane protein</topology>
    </subcellularLocation>
</comment>
<protein>
    <recommendedName>
        <fullName evidence="12 13">Cardiolipin synthase</fullName>
        <shortName evidence="12">CL synthase</shortName>
        <ecNumber evidence="12 13">2.7.8.-</ecNumber>
    </recommendedName>
</protein>
<comment type="catalytic activity">
    <reaction evidence="12">
        <text>2 a 1,2-diacyl-sn-glycero-3-phospho-(1'-sn-glycerol) = a cardiolipin + glycerol</text>
        <dbReference type="Rhea" id="RHEA:31451"/>
        <dbReference type="ChEBI" id="CHEBI:17754"/>
        <dbReference type="ChEBI" id="CHEBI:62237"/>
        <dbReference type="ChEBI" id="CHEBI:64716"/>
    </reaction>
</comment>
<dbReference type="PANTHER" id="PTHR21248">
    <property type="entry name" value="CARDIOLIPIN SYNTHASE"/>
    <property type="match status" value="1"/>
</dbReference>
<dbReference type="Pfam" id="PF13396">
    <property type="entry name" value="PLDc_N"/>
    <property type="match status" value="1"/>
</dbReference>
<keyword evidence="2 12" id="KW-1003">Cell membrane</keyword>
<dbReference type="PROSITE" id="PS50035">
    <property type="entry name" value="PLD"/>
    <property type="match status" value="2"/>
</dbReference>
<feature type="active site" evidence="12">
    <location>
        <position position="405"/>
    </location>
</feature>
<evidence type="ECO:0000259" key="14">
    <source>
        <dbReference type="PROSITE" id="PS50035"/>
    </source>
</evidence>
<dbReference type="Pfam" id="PF13091">
    <property type="entry name" value="PLDc_2"/>
    <property type="match status" value="2"/>
</dbReference>
<dbReference type="Gene3D" id="3.30.870.10">
    <property type="entry name" value="Endonuclease Chain A"/>
    <property type="match status" value="2"/>
</dbReference>
<comment type="similarity">
    <text evidence="12">Belongs to the phospholipase D family. Cardiolipin synthase subfamily.</text>
</comment>
<evidence type="ECO:0000256" key="12">
    <source>
        <dbReference type="HAMAP-Rule" id="MF_01916"/>
    </source>
</evidence>
<feature type="active site" evidence="12">
    <location>
        <position position="224"/>
    </location>
</feature>
<evidence type="ECO:0000256" key="9">
    <source>
        <dbReference type="ARBA" id="ARBA00023136"/>
    </source>
</evidence>
<reference evidence="16" key="1">
    <citation type="submission" date="2018-02" db="EMBL/GenBank/DDBJ databases">
        <authorList>
            <person name="Clavel T."/>
            <person name="Strowig T."/>
        </authorList>
    </citation>
    <scope>NUCLEOTIDE SEQUENCE [LARGE SCALE GENOMIC DNA]</scope>
    <source>
        <strain evidence="16">DSM 100764</strain>
    </source>
</reference>
<dbReference type="InterPro" id="IPR030874">
    <property type="entry name" value="Cardiolipin_synth_Firmi"/>
</dbReference>
<keyword evidence="10 12" id="KW-0594">Phospholipid biosynthesis</keyword>
<evidence type="ECO:0000256" key="8">
    <source>
        <dbReference type="ARBA" id="ARBA00023098"/>
    </source>
</evidence>
<feature type="domain" description="PLD phosphodiesterase" evidence="14">
    <location>
        <begin position="217"/>
        <end position="244"/>
    </location>
</feature>
<dbReference type="CDD" id="cd09112">
    <property type="entry name" value="PLDc_CLS_2"/>
    <property type="match status" value="1"/>
</dbReference>
<dbReference type="PANTHER" id="PTHR21248:SF22">
    <property type="entry name" value="PHOSPHOLIPASE D"/>
    <property type="match status" value="1"/>
</dbReference>
<organism evidence="15 16">
    <name type="scientific">Paramuribaculum intestinale</name>
    <dbReference type="NCBI Taxonomy" id="2094151"/>
    <lineage>
        <taxon>Bacteria</taxon>
        <taxon>Pseudomonadati</taxon>
        <taxon>Bacteroidota</taxon>
        <taxon>Bacteroidia</taxon>
        <taxon>Bacteroidales</taxon>
        <taxon>Muribaculaceae</taxon>
        <taxon>Paramuribaculum</taxon>
    </lineage>
</organism>
<dbReference type="GeneID" id="93424649"/>
<dbReference type="GO" id="GO:0032049">
    <property type="term" value="P:cardiolipin biosynthetic process"/>
    <property type="evidence" value="ECO:0007669"/>
    <property type="project" value="UniProtKB-UniRule"/>
</dbReference>
<evidence type="ECO:0000256" key="1">
    <source>
        <dbReference type="ARBA" id="ARBA00004651"/>
    </source>
</evidence>
<gene>
    <name evidence="15" type="primary">cls</name>
    <name evidence="15" type="ORF">C5O25_07075</name>
</gene>
<keyword evidence="4 12" id="KW-0808">Transferase</keyword>
<feature type="active site" evidence="12">
    <location>
        <position position="410"/>
    </location>
</feature>
<keyword evidence="16" id="KW-1185">Reference proteome</keyword>
<feature type="transmembrane region" description="Helical" evidence="12">
    <location>
        <begin position="44"/>
        <end position="63"/>
    </location>
</feature>
<dbReference type="GO" id="GO:0005886">
    <property type="term" value="C:plasma membrane"/>
    <property type="evidence" value="ECO:0007669"/>
    <property type="project" value="UniProtKB-SubCell"/>
</dbReference>
<evidence type="ECO:0000256" key="2">
    <source>
        <dbReference type="ARBA" id="ARBA00022475"/>
    </source>
</evidence>
<comment type="caution">
    <text evidence="15">The sequence shown here is derived from an EMBL/GenBank/DDBJ whole genome shotgun (WGS) entry which is preliminary data.</text>
</comment>
<feature type="transmembrane region" description="Helical" evidence="12">
    <location>
        <begin position="12"/>
        <end position="32"/>
    </location>
</feature>
<feature type="active site" evidence="12">
    <location>
        <position position="229"/>
    </location>
</feature>
<dbReference type="InterPro" id="IPR027379">
    <property type="entry name" value="CLS_N"/>
</dbReference>
<evidence type="ECO:0000313" key="16">
    <source>
        <dbReference type="Proteomes" id="UP000244925"/>
    </source>
</evidence>
<evidence type="ECO:0000313" key="15">
    <source>
        <dbReference type="EMBL" id="PWB07466.1"/>
    </source>
</evidence>
<dbReference type="CDD" id="cd09110">
    <property type="entry name" value="PLDc_CLS_1"/>
    <property type="match status" value="1"/>
</dbReference>
<keyword evidence="9 12" id="KW-0472">Membrane</keyword>
<dbReference type="NCBIfam" id="TIGR04265">
    <property type="entry name" value="bac_cardiolipin"/>
    <property type="match status" value="1"/>
</dbReference>
<evidence type="ECO:0000256" key="10">
    <source>
        <dbReference type="ARBA" id="ARBA00023209"/>
    </source>
</evidence>
<keyword evidence="8 12" id="KW-0443">Lipid metabolism</keyword>
<dbReference type="RefSeq" id="WP_107036045.1">
    <property type="nucleotide sequence ID" value="NZ_CAOOML010000003.1"/>
</dbReference>
<dbReference type="SUPFAM" id="SSF56024">
    <property type="entry name" value="Phospholipase D/nuclease"/>
    <property type="match status" value="2"/>
</dbReference>
<keyword evidence="7 12" id="KW-1133">Transmembrane helix</keyword>
<dbReference type="GO" id="GO:0008808">
    <property type="term" value="F:cardiolipin synthase activity"/>
    <property type="evidence" value="ECO:0007669"/>
    <property type="project" value="UniProtKB-UniRule"/>
</dbReference>
<dbReference type="InterPro" id="IPR001736">
    <property type="entry name" value="PLipase_D/transphosphatidylase"/>
</dbReference>
<evidence type="ECO:0000256" key="6">
    <source>
        <dbReference type="ARBA" id="ARBA00022737"/>
    </source>
</evidence>
<dbReference type="SMART" id="SM00155">
    <property type="entry name" value="PLDc"/>
    <property type="match status" value="2"/>
</dbReference>
<evidence type="ECO:0000256" key="7">
    <source>
        <dbReference type="ARBA" id="ARBA00022989"/>
    </source>
</evidence>
<evidence type="ECO:0000256" key="13">
    <source>
        <dbReference type="NCBIfam" id="TIGR04265"/>
    </source>
</evidence>
<dbReference type="Proteomes" id="UP000244925">
    <property type="component" value="Unassembled WGS sequence"/>
</dbReference>
<name>A0A2V1IXV0_9BACT</name>